<dbReference type="InParanoid" id="A0A673BV57"/>
<protein>
    <recommendedName>
        <fullName evidence="5">WxxW domain-containing protein</fullName>
    </recommendedName>
</protein>
<dbReference type="InterPro" id="IPR039675">
    <property type="entry name" value="CILP1/CILP2"/>
</dbReference>
<evidence type="ECO:0000256" key="4">
    <source>
        <dbReference type="ARBA" id="ARBA00023180"/>
    </source>
</evidence>
<dbReference type="Proteomes" id="UP000472271">
    <property type="component" value="Unassembled WGS sequence"/>
</dbReference>
<keyword evidence="7" id="KW-1185">Reference proteome</keyword>
<evidence type="ECO:0000313" key="6">
    <source>
        <dbReference type="Ensembl" id="ENSSORP00005046766.1"/>
    </source>
</evidence>
<keyword evidence="3" id="KW-0732">Signal</keyword>
<organism evidence="6 7">
    <name type="scientific">Sphaeramia orbicularis</name>
    <name type="common">orbiculate cardinalfish</name>
    <dbReference type="NCBI Taxonomy" id="375764"/>
    <lineage>
        <taxon>Eukaryota</taxon>
        <taxon>Metazoa</taxon>
        <taxon>Chordata</taxon>
        <taxon>Craniata</taxon>
        <taxon>Vertebrata</taxon>
        <taxon>Euteleostomi</taxon>
        <taxon>Actinopterygii</taxon>
        <taxon>Neopterygii</taxon>
        <taxon>Teleostei</taxon>
        <taxon>Neoteleostei</taxon>
        <taxon>Acanthomorphata</taxon>
        <taxon>Gobiaria</taxon>
        <taxon>Kurtiformes</taxon>
        <taxon>Apogonoidei</taxon>
        <taxon>Apogonidae</taxon>
        <taxon>Apogoninae</taxon>
        <taxon>Sphaeramia</taxon>
    </lineage>
</organism>
<evidence type="ECO:0000256" key="2">
    <source>
        <dbReference type="ARBA" id="ARBA00022525"/>
    </source>
</evidence>
<evidence type="ECO:0000256" key="1">
    <source>
        <dbReference type="ARBA" id="ARBA00004613"/>
    </source>
</evidence>
<proteinExistence type="predicted"/>
<name>A0A673BV57_9TELE</name>
<evidence type="ECO:0000313" key="7">
    <source>
        <dbReference type="Proteomes" id="UP000472271"/>
    </source>
</evidence>
<accession>A0A673BV57</accession>
<evidence type="ECO:0000256" key="3">
    <source>
        <dbReference type="ARBA" id="ARBA00022729"/>
    </source>
</evidence>
<dbReference type="InterPro" id="IPR025155">
    <property type="entry name" value="WxxW_domain"/>
</dbReference>
<keyword evidence="4" id="KW-0325">Glycoprotein</keyword>
<dbReference type="AlphaFoldDB" id="A0A673BV57"/>
<evidence type="ECO:0000259" key="5">
    <source>
        <dbReference type="Pfam" id="PF13330"/>
    </source>
</evidence>
<feature type="domain" description="WxxW" evidence="5">
    <location>
        <begin position="61"/>
        <end position="145"/>
    </location>
</feature>
<keyword evidence="2" id="KW-0964">Secreted</keyword>
<feature type="domain" description="WxxW" evidence="5">
    <location>
        <begin position="156"/>
        <end position="240"/>
    </location>
</feature>
<sequence length="246" mass="27657">MSSTAWTVEFIHFVNSSQVRLEALVGRIWAPGHMFDSPDFDSSDLRLTTCTSVIMTDPECWTDWFDRDDPAGDSGDWETLKDLRKENPGGVCDIPLQIEVRTTAGLSVASTGNVISVSDTTTGFICKNSDQETGMCYDYRVRFLCPPDFCRPKVCWTEWFDRDDPTASGDWELLSDLRKKFPEDICEKPLGIEVVTVDTNIPVASTGQATYIYSPTVGFVCRNQDQSCHQCFDYKVRFGCPCPCDD</sequence>
<dbReference type="GO" id="GO:0005576">
    <property type="term" value="C:extracellular region"/>
    <property type="evidence" value="ECO:0007669"/>
    <property type="project" value="UniProtKB-SubCell"/>
</dbReference>
<reference evidence="6" key="1">
    <citation type="submission" date="2025-08" db="UniProtKB">
        <authorList>
            <consortium name="Ensembl"/>
        </authorList>
    </citation>
    <scope>IDENTIFICATION</scope>
</reference>
<dbReference type="Ensembl" id="ENSSORT00005047932.1">
    <property type="protein sequence ID" value="ENSSORP00005046766.1"/>
    <property type="gene ID" value="ENSSORG00005021395.1"/>
</dbReference>
<reference evidence="6" key="2">
    <citation type="submission" date="2025-09" db="UniProtKB">
        <authorList>
            <consortium name="Ensembl"/>
        </authorList>
    </citation>
    <scope>IDENTIFICATION</scope>
</reference>
<comment type="subcellular location">
    <subcellularLocation>
        <location evidence="1">Secreted</location>
    </subcellularLocation>
</comment>
<dbReference type="Pfam" id="PF13330">
    <property type="entry name" value="Mucin2_WxxW"/>
    <property type="match status" value="2"/>
</dbReference>
<dbReference type="PANTHER" id="PTHR15031">
    <property type="entry name" value="CARTILAGE INTERMEDIATE LAYER PROTEIN CLIP"/>
    <property type="match status" value="1"/>
</dbReference>